<organism evidence="1 2">
    <name type="scientific">Pseudoalteromonas agarivorans DSM 14585</name>
    <dbReference type="NCBI Taxonomy" id="1312369"/>
    <lineage>
        <taxon>Bacteria</taxon>
        <taxon>Pseudomonadati</taxon>
        <taxon>Pseudomonadota</taxon>
        <taxon>Gammaproteobacteria</taxon>
        <taxon>Alteromonadales</taxon>
        <taxon>Pseudoalteromonadaceae</taxon>
        <taxon>Pseudoalteromonas</taxon>
    </lineage>
</organism>
<evidence type="ECO:0000313" key="2">
    <source>
        <dbReference type="Proteomes" id="UP000217277"/>
    </source>
</evidence>
<protein>
    <submittedName>
        <fullName evidence="1">Uncharacterized protein</fullName>
    </submittedName>
</protein>
<dbReference type="EMBL" id="CP011011">
    <property type="protein sequence ID" value="ATC81450.1"/>
    <property type="molecule type" value="Genomic_DNA"/>
</dbReference>
<dbReference type="Proteomes" id="UP000217277">
    <property type="component" value="Chromosome I"/>
</dbReference>
<proteinExistence type="predicted"/>
<evidence type="ECO:0000313" key="1">
    <source>
        <dbReference type="EMBL" id="ATC81450.1"/>
    </source>
</evidence>
<accession>A0ACA8DUJ1</accession>
<name>A0ACA8DUJ1_9GAMM</name>
<keyword evidence="2" id="KW-1185">Reference proteome</keyword>
<sequence length="173" mass="19903">MKLDPLIKTIICKRNIDRFTVVEVRTAYIALHQDQTLDPVKIRKLVYAQLNKLVCKGWLHSSTSLNRKITTYTKTRYFEPSKIIPAQSSVPNVSNFKADCQKELSECNNALLQCIGTLETYINLWNKHPQQQTLFKRQYLIAQERQQNLKGRIAALNILLENITEQGTLNAAT</sequence>
<gene>
    <name evidence="1" type="ORF">PAGA_a0969</name>
</gene>
<reference evidence="1" key="1">
    <citation type="submission" date="2015-03" db="EMBL/GenBank/DDBJ databases">
        <authorList>
            <person name="Xie B.-B."/>
            <person name="Rong J.-C."/>
            <person name="Qin Q.-L."/>
            <person name="Zhang Y.-Z."/>
        </authorList>
    </citation>
    <scope>NUCLEOTIDE SEQUENCE</scope>
    <source>
        <strain evidence="1">DSM 14585</strain>
    </source>
</reference>